<name>A0A2M6W143_9BACT</name>
<dbReference type="AlphaFoldDB" id="A0A2M6W143"/>
<feature type="domain" description="Transcription regulator TrmB N-terminal" evidence="1">
    <location>
        <begin position="10"/>
        <end position="43"/>
    </location>
</feature>
<dbReference type="Proteomes" id="UP000229362">
    <property type="component" value="Unassembled WGS sequence"/>
</dbReference>
<comment type="caution">
    <text evidence="2">The sequence shown here is derived from an EMBL/GenBank/DDBJ whole genome shotgun (WGS) entry which is preliminary data.</text>
</comment>
<dbReference type="EMBL" id="PFBZ01000135">
    <property type="protein sequence ID" value="PIT86455.1"/>
    <property type="molecule type" value="Genomic_DNA"/>
</dbReference>
<evidence type="ECO:0000259" key="1">
    <source>
        <dbReference type="Pfam" id="PF01978"/>
    </source>
</evidence>
<dbReference type="Gene3D" id="1.10.10.10">
    <property type="entry name" value="Winged helix-like DNA-binding domain superfamily/Winged helix DNA-binding domain"/>
    <property type="match status" value="1"/>
</dbReference>
<accession>A0A2M6W143</accession>
<sequence length="43" mass="4595">MKTTNLTTILQNLGLNEKEAKVYLACLELGSATVQEVSDKAGV</sequence>
<dbReference type="Pfam" id="PF01978">
    <property type="entry name" value="TrmB"/>
    <property type="match status" value="1"/>
</dbReference>
<organism evidence="2 3">
    <name type="scientific">Candidatus Magasanikbacteria bacterium CG10_big_fil_rev_8_21_14_0_10_43_6</name>
    <dbReference type="NCBI Taxonomy" id="1974650"/>
    <lineage>
        <taxon>Bacteria</taxon>
        <taxon>Candidatus Magasanikiibacteriota</taxon>
    </lineage>
</organism>
<dbReference type="InterPro" id="IPR002831">
    <property type="entry name" value="Tscrpt_reg_TrmB_N"/>
</dbReference>
<evidence type="ECO:0000313" key="3">
    <source>
        <dbReference type="Proteomes" id="UP000229362"/>
    </source>
</evidence>
<reference evidence="3" key="1">
    <citation type="submission" date="2017-09" db="EMBL/GenBank/DDBJ databases">
        <title>Depth-based differentiation of microbial function through sediment-hosted aquifers and enrichment of novel symbionts in the deep terrestrial subsurface.</title>
        <authorList>
            <person name="Probst A.J."/>
            <person name="Ladd B."/>
            <person name="Jarett J.K."/>
            <person name="Geller-Mcgrath D.E."/>
            <person name="Sieber C.M.K."/>
            <person name="Emerson J.B."/>
            <person name="Anantharaman K."/>
            <person name="Thomas B.C."/>
            <person name="Malmstrom R."/>
            <person name="Stieglmeier M."/>
            <person name="Klingl A."/>
            <person name="Woyke T."/>
            <person name="Ryan C.M."/>
            <person name="Banfield J.F."/>
        </authorList>
    </citation>
    <scope>NUCLEOTIDE SEQUENCE [LARGE SCALE GENOMIC DNA]</scope>
</reference>
<feature type="non-terminal residue" evidence="2">
    <location>
        <position position="43"/>
    </location>
</feature>
<evidence type="ECO:0000313" key="2">
    <source>
        <dbReference type="EMBL" id="PIT86455.1"/>
    </source>
</evidence>
<gene>
    <name evidence="2" type="ORF">COU33_03055</name>
</gene>
<proteinExistence type="predicted"/>
<protein>
    <recommendedName>
        <fullName evidence="1">Transcription regulator TrmB N-terminal domain-containing protein</fullName>
    </recommendedName>
</protein>
<dbReference type="InterPro" id="IPR036388">
    <property type="entry name" value="WH-like_DNA-bd_sf"/>
</dbReference>